<accession>A0A381T0H6</accession>
<feature type="domain" description="Type 9 secretion system plug protein N-terminal" evidence="1">
    <location>
        <begin position="36"/>
        <end position="159"/>
    </location>
</feature>
<dbReference type="AlphaFoldDB" id="A0A381T0H6"/>
<sequence>MIDLYKFMFLLVCLNFLIINPIFSQIEKELNPPEYIKTISFTTNNENYSTNLPIIKLGEKFALDFDVLNNQEEDYYYTIDQLNFDWSKSQLIKSEYLRGFDNVKIQNYKTSFNTYQTYSHYKLKIPNQDVRIIKSGNYILKIYDEYGNIAFSRKFIVYESITTVPTQIKRLRNLKYIHTKQSVSFQVNPVTIQLNNPKNTVKTLIIQNNNLSTSIGNLKAQYTIGSKLIFNYDEESSFWGGNEYLFFENKEIRSSNLNIRTFNLFDIYHNYLFTDYPRFNNSYTYNPDINGGFLTTALNADDIDIEADYVNIHFYLKNGTPRPGESIYIVGGFNNYSIGPEYRMTYNRSSDSHELMLKLKQGFYNYKYVLVNEYDEINQGGVSGNYDETENDYKVLIYYRGYGYRYDRVIGIGQASSINITN</sequence>
<reference evidence="2" key="1">
    <citation type="submission" date="2018-05" db="EMBL/GenBank/DDBJ databases">
        <authorList>
            <person name="Lanie J.A."/>
            <person name="Ng W.-L."/>
            <person name="Kazmierczak K.M."/>
            <person name="Andrzejewski T.M."/>
            <person name="Davidsen T.M."/>
            <person name="Wayne K.J."/>
            <person name="Tettelin H."/>
            <person name="Glass J.I."/>
            <person name="Rusch D."/>
            <person name="Podicherti R."/>
            <person name="Tsui H.-C.T."/>
            <person name="Winkler M.E."/>
        </authorList>
    </citation>
    <scope>NUCLEOTIDE SEQUENCE</scope>
</reference>
<protein>
    <recommendedName>
        <fullName evidence="1">Type 9 secretion system plug protein N-terminal domain-containing protein</fullName>
    </recommendedName>
</protein>
<dbReference type="InterPro" id="IPR014756">
    <property type="entry name" value="Ig_E-set"/>
</dbReference>
<dbReference type="InterPro" id="IPR013783">
    <property type="entry name" value="Ig-like_fold"/>
</dbReference>
<dbReference type="Gene3D" id="2.60.40.10">
    <property type="entry name" value="Immunoglobulins"/>
    <property type="match status" value="1"/>
</dbReference>
<name>A0A381T0H6_9ZZZZ</name>
<dbReference type="InterPro" id="IPR031345">
    <property type="entry name" value="T9SS_Plug_N"/>
</dbReference>
<evidence type="ECO:0000259" key="1">
    <source>
        <dbReference type="Pfam" id="PF17116"/>
    </source>
</evidence>
<dbReference type="Pfam" id="PF17116">
    <property type="entry name" value="T9SS_plug_1st"/>
    <property type="match status" value="1"/>
</dbReference>
<gene>
    <name evidence="2" type="ORF">METZ01_LOCUS62093</name>
</gene>
<proteinExistence type="predicted"/>
<dbReference type="SUPFAM" id="SSF81296">
    <property type="entry name" value="E set domains"/>
    <property type="match status" value="1"/>
</dbReference>
<evidence type="ECO:0000313" key="2">
    <source>
        <dbReference type="EMBL" id="SVA09239.1"/>
    </source>
</evidence>
<organism evidence="2">
    <name type="scientific">marine metagenome</name>
    <dbReference type="NCBI Taxonomy" id="408172"/>
    <lineage>
        <taxon>unclassified sequences</taxon>
        <taxon>metagenomes</taxon>
        <taxon>ecological metagenomes</taxon>
    </lineage>
</organism>
<dbReference type="EMBL" id="UINC01003787">
    <property type="protein sequence ID" value="SVA09239.1"/>
    <property type="molecule type" value="Genomic_DNA"/>
</dbReference>